<comment type="function">
    <text evidence="5">Catalyzes the reduction of dihydromonapterin to tetrahydromonapterin. Also has lower activity with dihydrofolate.</text>
</comment>
<evidence type="ECO:0000313" key="14">
    <source>
        <dbReference type="Proteomes" id="UP000071641"/>
    </source>
</evidence>
<evidence type="ECO:0000256" key="2">
    <source>
        <dbReference type="ARBA" id="ARBA00022563"/>
    </source>
</evidence>
<dbReference type="Pfam" id="PF13561">
    <property type="entry name" value="adh_short_C2"/>
    <property type="match status" value="1"/>
</dbReference>
<dbReference type="InterPro" id="IPR036291">
    <property type="entry name" value="NAD(P)-bd_dom_sf"/>
</dbReference>
<feature type="coiled-coil region" evidence="12">
    <location>
        <begin position="62"/>
        <end position="89"/>
    </location>
</feature>
<keyword evidence="14" id="KW-1185">Reference proteome</keyword>
<dbReference type="PROSITE" id="PS00061">
    <property type="entry name" value="ADH_SHORT"/>
    <property type="match status" value="1"/>
</dbReference>
<comment type="catalytic activity">
    <reaction evidence="11">
        <text>7,8-dihydromonapterin + NADPH + H(+) = 5,6,7,8-tetrahydromonapterin + NADP(+)</text>
        <dbReference type="Rhea" id="RHEA:34847"/>
        <dbReference type="ChEBI" id="CHEBI:15378"/>
        <dbReference type="ChEBI" id="CHEBI:57783"/>
        <dbReference type="ChEBI" id="CHEBI:58349"/>
        <dbReference type="ChEBI" id="CHEBI:71175"/>
        <dbReference type="ChEBI" id="CHEBI:71177"/>
        <dbReference type="EC" id="1.5.1.50"/>
    </reaction>
</comment>
<dbReference type="NCBIfam" id="NF005066">
    <property type="entry name" value="PRK06483.1"/>
    <property type="match status" value="1"/>
</dbReference>
<dbReference type="GO" id="GO:0004146">
    <property type="term" value="F:dihydrofolate reductase activity"/>
    <property type="evidence" value="ECO:0007669"/>
    <property type="project" value="UniProtKB-EC"/>
</dbReference>
<sequence>MTEETIVITGAGQRIGFALASHFRSKGYRVITSYRSEKPGVTALRELGITCIQADFSSDGAIHQFAREIAELNVEIRALIHNASDWNAESKTDDYAALLNDMLQIHVKTPYLLNLALSPFMTSDSPAGSDIIHFTDYVVRKGSEKHIAYSASKAALDNMTLSFAQKLAPGVKVNSIAPALIMFNEGDDEAYKKKALSKSLMAIAPGEQEVVNAVEFIMNSNYMTGQSINLDGGRALK</sequence>
<evidence type="ECO:0000313" key="13">
    <source>
        <dbReference type="EMBL" id="CZF82198.1"/>
    </source>
</evidence>
<evidence type="ECO:0000256" key="9">
    <source>
        <dbReference type="ARBA" id="ARBA00042299"/>
    </source>
</evidence>
<keyword evidence="4 13" id="KW-0560">Oxidoreductase</keyword>
<evidence type="ECO:0000256" key="6">
    <source>
        <dbReference type="ARBA" id="ARBA00038212"/>
    </source>
</evidence>
<dbReference type="InterPro" id="IPR020904">
    <property type="entry name" value="Sc_DH/Rdtase_CS"/>
</dbReference>
<evidence type="ECO:0000256" key="8">
    <source>
        <dbReference type="ARBA" id="ARBA00039631"/>
    </source>
</evidence>
<keyword evidence="12" id="KW-0175">Coiled coil</keyword>
<dbReference type="Proteomes" id="UP000071641">
    <property type="component" value="Unassembled WGS sequence"/>
</dbReference>
<evidence type="ECO:0000256" key="11">
    <source>
        <dbReference type="ARBA" id="ARBA00049376"/>
    </source>
</evidence>
<dbReference type="OrthoDB" id="9793499at2"/>
<evidence type="ECO:0000256" key="10">
    <source>
        <dbReference type="ARBA" id="ARBA00048873"/>
    </source>
</evidence>
<dbReference type="PRINTS" id="PR00081">
    <property type="entry name" value="GDHRDH"/>
</dbReference>
<dbReference type="EC" id="1.5.1.50" evidence="7"/>
<evidence type="ECO:0000256" key="7">
    <source>
        <dbReference type="ARBA" id="ARBA00039145"/>
    </source>
</evidence>
<reference evidence="14" key="1">
    <citation type="submission" date="2016-02" db="EMBL/GenBank/DDBJ databases">
        <authorList>
            <person name="Rodrigo-Torres Lidia"/>
            <person name="Arahal R.David."/>
        </authorList>
    </citation>
    <scope>NUCLEOTIDE SEQUENCE [LARGE SCALE GENOMIC DNA]</scope>
    <source>
        <strain evidence="14">CECT 9029</strain>
    </source>
</reference>
<dbReference type="SUPFAM" id="SSF51735">
    <property type="entry name" value="NAD(P)-binding Rossmann-fold domains"/>
    <property type="match status" value="1"/>
</dbReference>
<comment type="catalytic activity">
    <reaction evidence="10">
        <text>(6S)-5,6,7,8-tetrahydrofolate + NADP(+) = 7,8-dihydrofolate + NADPH + H(+)</text>
        <dbReference type="Rhea" id="RHEA:15009"/>
        <dbReference type="ChEBI" id="CHEBI:15378"/>
        <dbReference type="ChEBI" id="CHEBI:57451"/>
        <dbReference type="ChEBI" id="CHEBI:57453"/>
        <dbReference type="ChEBI" id="CHEBI:57783"/>
        <dbReference type="ChEBI" id="CHEBI:58349"/>
        <dbReference type="EC" id="1.5.1.3"/>
    </reaction>
</comment>
<evidence type="ECO:0000256" key="3">
    <source>
        <dbReference type="ARBA" id="ARBA00022857"/>
    </source>
</evidence>
<dbReference type="STRING" id="1796497.GCE9029_03082"/>
<accession>A0A128F610</accession>
<keyword evidence="2" id="KW-0554">One-carbon metabolism</keyword>
<dbReference type="GO" id="GO:0006730">
    <property type="term" value="P:one-carbon metabolic process"/>
    <property type="evidence" value="ECO:0007669"/>
    <property type="project" value="UniProtKB-KW"/>
</dbReference>
<evidence type="ECO:0000256" key="1">
    <source>
        <dbReference type="ARBA" id="ARBA00012856"/>
    </source>
</evidence>
<dbReference type="Gene3D" id="3.40.50.720">
    <property type="entry name" value="NAD(P)-binding Rossmann-like Domain"/>
    <property type="match status" value="1"/>
</dbReference>
<protein>
    <recommendedName>
        <fullName evidence="8">Dihydromonapterin reductase</fullName>
        <ecNumber evidence="1">1.5.1.3</ecNumber>
        <ecNumber evidence="7">1.5.1.50</ecNumber>
    </recommendedName>
    <alternativeName>
        <fullName evidence="9">Dihydrofolate reductase</fullName>
    </alternativeName>
</protein>
<keyword evidence="3" id="KW-0521">NADP</keyword>
<dbReference type="AlphaFoldDB" id="A0A128F610"/>
<evidence type="ECO:0000256" key="12">
    <source>
        <dbReference type="SAM" id="Coils"/>
    </source>
</evidence>
<dbReference type="RefSeq" id="WP_062664427.1">
    <property type="nucleotide sequence ID" value="NZ_FIZX01000002.1"/>
</dbReference>
<dbReference type="PANTHER" id="PTHR43639">
    <property type="entry name" value="OXIDOREDUCTASE, SHORT-CHAIN DEHYDROGENASE/REDUCTASE FAMILY (AFU_ORTHOLOGUE AFUA_5G02870)"/>
    <property type="match status" value="1"/>
</dbReference>
<evidence type="ECO:0000256" key="5">
    <source>
        <dbReference type="ARBA" id="ARBA00037508"/>
    </source>
</evidence>
<dbReference type="EMBL" id="FIZX01000002">
    <property type="protein sequence ID" value="CZF82198.1"/>
    <property type="molecule type" value="Genomic_DNA"/>
</dbReference>
<proteinExistence type="inferred from homology"/>
<dbReference type="InterPro" id="IPR002347">
    <property type="entry name" value="SDR_fam"/>
</dbReference>
<comment type="similarity">
    <text evidence="6">Belongs to the short-chain dehydrogenases/reductases (SDR) family. FolM subfamily.</text>
</comment>
<dbReference type="EC" id="1.5.1.3" evidence="1"/>
<evidence type="ECO:0000256" key="4">
    <source>
        <dbReference type="ARBA" id="ARBA00023002"/>
    </source>
</evidence>
<gene>
    <name evidence="13" type="primary">folM</name>
    <name evidence="13" type="ORF">GCE9029_03082</name>
</gene>
<organism evidence="13 14">
    <name type="scientific">Grimontia celer</name>
    <dbReference type="NCBI Taxonomy" id="1796497"/>
    <lineage>
        <taxon>Bacteria</taxon>
        <taxon>Pseudomonadati</taxon>
        <taxon>Pseudomonadota</taxon>
        <taxon>Gammaproteobacteria</taxon>
        <taxon>Vibrionales</taxon>
        <taxon>Vibrionaceae</taxon>
        <taxon>Grimontia</taxon>
    </lineage>
</organism>
<dbReference type="PANTHER" id="PTHR43639:SF6">
    <property type="entry name" value="DIHYDROMONAPTERIN REDUCTASE"/>
    <property type="match status" value="1"/>
</dbReference>
<name>A0A128F610_9GAMM</name>